<evidence type="ECO:0000256" key="1">
    <source>
        <dbReference type="SAM" id="Phobius"/>
    </source>
</evidence>
<feature type="transmembrane region" description="Helical" evidence="1">
    <location>
        <begin position="194"/>
        <end position="214"/>
    </location>
</feature>
<keyword evidence="1" id="KW-1133">Transmembrane helix</keyword>
<feature type="transmembrane region" description="Helical" evidence="1">
    <location>
        <begin position="20"/>
        <end position="37"/>
    </location>
</feature>
<keyword evidence="1" id="KW-0472">Membrane</keyword>
<sequence length="229" mass="25357">MSNKRKVAFDIFRFQFQWSFYFLVTLLTIYIVFQAFLPPIELGYDTFFSFLCQSAKIFSLIVGIVAGGMFFSPFVRQGVTRKSAFTGNMIAAVLLSLFLMIIITSLTVIEMLIFGSPSPVFGLLPSVLVMILHVFIYYMAGWMITTGYLRFGGFGIAAYILLALLITMVTDTIGGTPAENSLFGDLINVTDGELIPYVTIVVLLSIVTAIILWIGKRTVAVAHAPIKLK</sequence>
<dbReference type="RefSeq" id="WP_076558778.1">
    <property type="nucleotide sequence ID" value="NZ_FTOC01000005.1"/>
</dbReference>
<dbReference type="EMBL" id="FTOC01000005">
    <property type="protein sequence ID" value="SIS47652.1"/>
    <property type="molecule type" value="Genomic_DNA"/>
</dbReference>
<evidence type="ECO:0000313" key="2">
    <source>
        <dbReference type="EMBL" id="SIS47652.1"/>
    </source>
</evidence>
<name>A0A1N7JE61_9BACI</name>
<dbReference type="OrthoDB" id="2388713at2"/>
<feature type="transmembrane region" description="Helical" evidence="1">
    <location>
        <begin position="151"/>
        <end position="174"/>
    </location>
</feature>
<gene>
    <name evidence="2" type="ORF">SAMN05421687_105126</name>
</gene>
<dbReference type="Proteomes" id="UP000187608">
    <property type="component" value="Unassembled WGS sequence"/>
</dbReference>
<accession>A0A1N7JE61</accession>
<feature type="transmembrane region" description="Helical" evidence="1">
    <location>
        <begin position="57"/>
        <end position="75"/>
    </location>
</feature>
<reference evidence="3" key="1">
    <citation type="submission" date="2017-01" db="EMBL/GenBank/DDBJ databases">
        <authorList>
            <person name="Varghese N."/>
            <person name="Submissions S."/>
        </authorList>
    </citation>
    <scope>NUCLEOTIDE SEQUENCE [LARGE SCALE GENOMIC DNA]</scope>
    <source>
        <strain evidence="3">DSM 23127</strain>
    </source>
</reference>
<evidence type="ECO:0000313" key="3">
    <source>
        <dbReference type="Proteomes" id="UP000187608"/>
    </source>
</evidence>
<feature type="transmembrane region" description="Helical" evidence="1">
    <location>
        <begin position="120"/>
        <end position="139"/>
    </location>
</feature>
<keyword evidence="1" id="KW-0812">Transmembrane</keyword>
<feature type="transmembrane region" description="Helical" evidence="1">
    <location>
        <begin position="87"/>
        <end position="114"/>
    </location>
</feature>
<organism evidence="2 3">
    <name type="scientific">Salimicrobium flavidum</name>
    <dbReference type="NCBI Taxonomy" id="570947"/>
    <lineage>
        <taxon>Bacteria</taxon>
        <taxon>Bacillati</taxon>
        <taxon>Bacillota</taxon>
        <taxon>Bacilli</taxon>
        <taxon>Bacillales</taxon>
        <taxon>Bacillaceae</taxon>
        <taxon>Salimicrobium</taxon>
    </lineage>
</organism>
<protein>
    <recommendedName>
        <fullName evidence="4">ABC-2 family transporter protein</fullName>
    </recommendedName>
</protein>
<dbReference type="AlphaFoldDB" id="A0A1N7JE61"/>
<keyword evidence="3" id="KW-1185">Reference proteome</keyword>
<evidence type="ECO:0008006" key="4">
    <source>
        <dbReference type="Google" id="ProtNLM"/>
    </source>
</evidence>
<dbReference type="STRING" id="570947.SAMN05421687_105126"/>
<proteinExistence type="predicted"/>